<feature type="transmembrane region" description="Helical" evidence="8">
    <location>
        <begin position="218"/>
        <end position="237"/>
    </location>
</feature>
<dbReference type="PROSITE" id="PS50156">
    <property type="entry name" value="SSD"/>
    <property type="match status" value="1"/>
</dbReference>
<protein>
    <submittedName>
        <fullName evidence="12">SSD domain-containing protein</fullName>
    </submittedName>
</protein>
<evidence type="ECO:0000256" key="6">
    <source>
        <dbReference type="ARBA" id="ARBA00023136"/>
    </source>
</evidence>
<evidence type="ECO:0000256" key="9">
    <source>
        <dbReference type="SAM" id="SignalP"/>
    </source>
</evidence>
<keyword evidence="5 8" id="KW-1133">Transmembrane helix</keyword>
<dbReference type="FunFam" id="1.20.1640.10:FF:000013">
    <property type="entry name" value="PaTched Related family"/>
    <property type="match status" value="1"/>
</dbReference>
<comment type="subcellular location">
    <subcellularLocation>
        <location evidence="1">Cell membrane</location>
        <topology evidence="1">Multi-pass membrane protein</topology>
    </subcellularLocation>
</comment>
<dbReference type="InterPro" id="IPR000731">
    <property type="entry name" value="SSD"/>
</dbReference>
<feature type="transmembrane region" description="Helical" evidence="8">
    <location>
        <begin position="446"/>
        <end position="463"/>
    </location>
</feature>
<dbReference type="Gene3D" id="1.20.1640.10">
    <property type="entry name" value="Multidrug efflux transporter AcrB transmembrane domain"/>
    <property type="match status" value="2"/>
</dbReference>
<evidence type="ECO:0000313" key="11">
    <source>
        <dbReference type="Proteomes" id="UP000887566"/>
    </source>
</evidence>
<feature type="transmembrane region" description="Helical" evidence="8">
    <location>
        <begin position="369"/>
        <end position="394"/>
    </location>
</feature>
<keyword evidence="7" id="KW-0325">Glycoprotein</keyword>
<proteinExistence type="inferred from homology"/>
<keyword evidence="11" id="KW-1185">Reference proteome</keyword>
<feature type="signal peptide" evidence="9">
    <location>
        <begin position="1"/>
        <end position="17"/>
    </location>
</feature>
<comment type="similarity">
    <text evidence="2">Belongs to the patched family.</text>
</comment>
<keyword evidence="6 8" id="KW-0472">Membrane</keyword>
<dbReference type="AlphaFoldDB" id="A0A914UIM5"/>
<dbReference type="Pfam" id="PF02460">
    <property type="entry name" value="Patched"/>
    <property type="match status" value="1"/>
</dbReference>
<evidence type="ECO:0000256" key="2">
    <source>
        <dbReference type="ARBA" id="ARBA00005585"/>
    </source>
</evidence>
<dbReference type="Proteomes" id="UP000887566">
    <property type="component" value="Unplaced"/>
</dbReference>
<feature type="transmembrane region" description="Helical" evidence="8">
    <location>
        <begin position="783"/>
        <end position="802"/>
    </location>
</feature>
<feature type="transmembrane region" description="Helical" evidence="8">
    <location>
        <begin position="293"/>
        <end position="319"/>
    </location>
</feature>
<dbReference type="Pfam" id="PF02355">
    <property type="entry name" value="SecD_SecF_C"/>
    <property type="match status" value="1"/>
</dbReference>
<evidence type="ECO:0000313" key="12">
    <source>
        <dbReference type="WBParaSite" id="PSAMB.scaffold1042size36771.g10786.t2"/>
    </source>
</evidence>
<sequence>MGVIVVIVLSAVGFLNFEQNNNTRTEFTPTNAPSRQEFDTVEKFLQQNGTLFIVRLLIQAKDGGSLLRPAERHEALNISHALHLQLKVAKSGKEYAFNDLCTPYCDKNAPFFTLLRMYDSDMRKPTYPVMDNFGTRIFIGNNIFGVKMNNETREIESFTTAVLYYFFVIQKGDENLITIWEQKAKAETISNKYEHLSAGITSNNLVTQEVKRMGTKTAPMITGSIGFMILFVVGTSFRYERRRSKPWEALIGAIIPMYERRRSKPWEALIGAIIPMFANMSAIGFMSACGLKFQSIVVCTLFLVLAVGCDAVFVMLRAWDMSKGHATDTVTRMALTLQDAGPSVTITSLTNALSFAVDIYTFTPAIQTFSIYSTVAVIVCYFYQLFLFSAVLALSGRREESGKQAVLCCLKADPEATYPLLGTLKKLNAAVIHWWSRTITTWPVKTVLLIAMCFYWYGAFYGLQNMKTDLSVTKIALPDSYFIKYHKEYEKAIIEMQQLTIIVQKPGNLSDPSHLKRLNKMVGQFETTQYSSGPNSTFLWISAYQEFLDFYGDSSAFTYSDIPTFLQSASYSFWRGYVHTNTTACYDNHPDCVKEFILTIGFHTVVNYVEMIPILAEWRSIAANYSDMEVTIYSERAPYADQADQMAQTLYMNVPASLVCMVVVCIIFIPNVISIVCAILSVISISFGVFGYLALWGIDLDPLSLAALLMSIGFSVDYTAHISYHYYKYTTVKLDPTERVEQTLSAIGWPTIQGGLATAFALWPSLLRYSYLGEVFLKTVELVIFLGLVHSMIVLPALLTTLSRFSIGRR</sequence>
<evidence type="ECO:0000256" key="1">
    <source>
        <dbReference type="ARBA" id="ARBA00004651"/>
    </source>
</evidence>
<evidence type="ECO:0000256" key="7">
    <source>
        <dbReference type="ARBA" id="ARBA00023180"/>
    </source>
</evidence>
<feature type="transmembrane region" description="Helical" evidence="8">
    <location>
        <begin position="704"/>
        <end position="724"/>
    </location>
</feature>
<dbReference type="SUPFAM" id="SSF82866">
    <property type="entry name" value="Multidrug efflux transporter AcrB transmembrane domain"/>
    <property type="match status" value="2"/>
</dbReference>
<dbReference type="GO" id="GO:0018996">
    <property type="term" value="P:molting cycle, collagen and cuticulin-based cuticle"/>
    <property type="evidence" value="ECO:0007669"/>
    <property type="project" value="TreeGrafter"/>
</dbReference>
<feature type="chain" id="PRO_5037080610" evidence="9">
    <location>
        <begin position="18"/>
        <end position="810"/>
    </location>
</feature>
<name>A0A914UIM5_9BILA</name>
<feature type="transmembrane region" description="Helical" evidence="8">
    <location>
        <begin position="744"/>
        <end position="763"/>
    </location>
</feature>
<keyword evidence="9" id="KW-0732">Signal</keyword>
<evidence type="ECO:0000256" key="3">
    <source>
        <dbReference type="ARBA" id="ARBA00022475"/>
    </source>
</evidence>
<feature type="transmembrane region" description="Helical" evidence="8">
    <location>
        <begin position="650"/>
        <end position="669"/>
    </location>
</feature>
<dbReference type="PANTHER" id="PTHR10796">
    <property type="entry name" value="PATCHED-RELATED"/>
    <property type="match status" value="1"/>
</dbReference>
<dbReference type="InterPro" id="IPR003392">
    <property type="entry name" value="PTHD_SSD"/>
</dbReference>
<dbReference type="GO" id="GO:0030659">
    <property type="term" value="C:cytoplasmic vesicle membrane"/>
    <property type="evidence" value="ECO:0007669"/>
    <property type="project" value="TreeGrafter"/>
</dbReference>
<dbReference type="PANTHER" id="PTHR10796:SF104">
    <property type="entry name" value="SSD DOMAIN-CONTAINING PROTEIN"/>
    <property type="match status" value="1"/>
</dbReference>
<dbReference type="GO" id="GO:0005886">
    <property type="term" value="C:plasma membrane"/>
    <property type="evidence" value="ECO:0007669"/>
    <property type="project" value="UniProtKB-SubCell"/>
</dbReference>
<evidence type="ECO:0000256" key="4">
    <source>
        <dbReference type="ARBA" id="ARBA00022692"/>
    </source>
</evidence>
<organism evidence="11 12">
    <name type="scientific">Plectus sambesii</name>
    <dbReference type="NCBI Taxonomy" id="2011161"/>
    <lineage>
        <taxon>Eukaryota</taxon>
        <taxon>Metazoa</taxon>
        <taxon>Ecdysozoa</taxon>
        <taxon>Nematoda</taxon>
        <taxon>Chromadorea</taxon>
        <taxon>Plectida</taxon>
        <taxon>Plectina</taxon>
        <taxon>Plectoidea</taxon>
        <taxon>Plectidae</taxon>
        <taxon>Plectus</taxon>
    </lineage>
</organism>
<accession>A0A914UIM5</accession>
<evidence type="ECO:0000256" key="8">
    <source>
        <dbReference type="SAM" id="Phobius"/>
    </source>
</evidence>
<feature type="domain" description="SSD" evidence="10">
    <location>
        <begin position="217"/>
        <end position="394"/>
    </location>
</feature>
<reference evidence="12" key="1">
    <citation type="submission" date="2022-11" db="UniProtKB">
        <authorList>
            <consortium name="WormBaseParasite"/>
        </authorList>
    </citation>
    <scope>IDENTIFICATION</scope>
</reference>
<feature type="transmembrane region" description="Helical" evidence="8">
    <location>
        <begin position="676"/>
        <end position="698"/>
    </location>
</feature>
<dbReference type="InterPro" id="IPR048634">
    <property type="entry name" value="SecD_SecF_C"/>
</dbReference>
<feature type="transmembrane region" description="Helical" evidence="8">
    <location>
        <begin position="266"/>
        <end position="287"/>
    </location>
</feature>
<dbReference type="InterPro" id="IPR051697">
    <property type="entry name" value="Patched_domain-protein"/>
</dbReference>
<keyword evidence="3" id="KW-1003">Cell membrane</keyword>
<dbReference type="GO" id="GO:0006897">
    <property type="term" value="P:endocytosis"/>
    <property type="evidence" value="ECO:0007669"/>
    <property type="project" value="TreeGrafter"/>
</dbReference>
<evidence type="ECO:0000259" key="10">
    <source>
        <dbReference type="PROSITE" id="PS50156"/>
    </source>
</evidence>
<dbReference type="WBParaSite" id="PSAMB.scaffold1042size36771.g10786.t2">
    <property type="protein sequence ID" value="PSAMB.scaffold1042size36771.g10786.t2"/>
    <property type="gene ID" value="PSAMB.scaffold1042size36771.g10786"/>
</dbReference>
<keyword evidence="4 8" id="KW-0812">Transmembrane</keyword>
<evidence type="ECO:0000256" key="5">
    <source>
        <dbReference type="ARBA" id="ARBA00022989"/>
    </source>
</evidence>